<name>A0A2N5U8P3_9BASI</name>
<protein>
    <submittedName>
        <fullName evidence="2">Uncharacterized protein</fullName>
    </submittedName>
</protein>
<dbReference type="AlphaFoldDB" id="A0A2N5U8P3"/>
<comment type="caution">
    <text evidence="2">The sequence shown here is derived from an EMBL/GenBank/DDBJ whole genome shotgun (WGS) entry which is preliminary data.</text>
</comment>
<evidence type="ECO:0000313" key="3">
    <source>
        <dbReference type="Proteomes" id="UP000235388"/>
    </source>
</evidence>
<feature type="region of interest" description="Disordered" evidence="1">
    <location>
        <begin position="117"/>
        <end position="143"/>
    </location>
</feature>
<keyword evidence="3" id="KW-1185">Reference proteome</keyword>
<evidence type="ECO:0000313" key="2">
    <source>
        <dbReference type="EMBL" id="PLW34104.1"/>
    </source>
</evidence>
<evidence type="ECO:0000256" key="1">
    <source>
        <dbReference type="SAM" id="MobiDB-lite"/>
    </source>
</evidence>
<dbReference type="EMBL" id="PGCJ01000284">
    <property type="protein sequence ID" value="PLW34104.1"/>
    <property type="molecule type" value="Genomic_DNA"/>
</dbReference>
<accession>A0A2N5U8P3</accession>
<reference evidence="2 3" key="1">
    <citation type="submission" date="2017-11" db="EMBL/GenBank/DDBJ databases">
        <title>De novo assembly and phasing of dikaryotic genomes from two isolates of Puccinia coronata f. sp. avenae, the causal agent of oat crown rust.</title>
        <authorList>
            <person name="Miller M.E."/>
            <person name="Zhang Y."/>
            <person name="Omidvar V."/>
            <person name="Sperschneider J."/>
            <person name="Schwessinger B."/>
            <person name="Raley C."/>
            <person name="Palmer J.M."/>
            <person name="Garnica D."/>
            <person name="Upadhyaya N."/>
            <person name="Rathjen J."/>
            <person name="Taylor J.M."/>
            <person name="Park R.F."/>
            <person name="Dodds P.N."/>
            <person name="Hirsch C.D."/>
            <person name="Kianian S.F."/>
            <person name="Figueroa M."/>
        </authorList>
    </citation>
    <scope>NUCLEOTIDE SEQUENCE [LARGE SCALE GENOMIC DNA]</scope>
    <source>
        <strain evidence="2">12NC29</strain>
    </source>
</reference>
<sequence length="143" mass="16354">MSPTGSGTTSLTLEFINEHLPKRRGQGLVNKGNLFRRTTYRIVKTLINQILFPPLYNKPILGQRGFLLTRSIDSSRTRRGWVLCRHQATSLRIWQMSWHSLGDTMFHTKLLSQRSSRSYNPLSGSEKSQGHNNNPPEAKLYTA</sequence>
<dbReference type="Proteomes" id="UP000235388">
    <property type="component" value="Unassembled WGS sequence"/>
</dbReference>
<organism evidence="2 3">
    <name type="scientific">Puccinia coronata f. sp. avenae</name>
    <dbReference type="NCBI Taxonomy" id="200324"/>
    <lineage>
        <taxon>Eukaryota</taxon>
        <taxon>Fungi</taxon>
        <taxon>Dikarya</taxon>
        <taxon>Basidiomycota</taxon>
        <taxon>Pucciniomycotina</taxon>
        <taxon>Pucciniomycetes</taxon>
        <taxon>Pucciniales</taxon>
        <taxon>Pucciniaceae</taxon>
        <taxon>Puccinia</taxon>
    </lineage>
</organism>
<proteinExistence type="predicted"/>
<feature type="compositionally biased region" description="Polar residues" evidence="1">
    <location>
        <begin position="117"/>
        <end position="135"/>
    </location>
</feature>
<gene>
    <name evidence="2" type="ORF">PCANC_26818</name>
</gene>